<reference evidence="1" key="1">
    <citation type="submission" date="2011-12" db="EMBL/GenBank/DDBJ databases">
        <title>The genome sequence of Colletotrichum higginsianum IMI 34906.</title>
        <authorList>
            <person name="Ma L.-J."/>
            <person name="O'Connell R."/>
            <person name="van Themaat E.V.L."/>
            <person name="Stueber K."/>
            <person name="Young S.K."/>
            <person name="Zeng Q."/>
            <person name="Gargeya S."/>
            <person name="Fitzgerald M."/>
            <person name="Haas B."/>
            <person name="Abouelleil A."/>
            <person name="Alvarado L."/>
            <person name="Arachchi H.M."/>
            <person name="Berlin A."/>
            <person name="Chapman S.B."/>
            <person name="Gearin G."/>
            <person name="Goldberg J."/>
            <person name="Griggs A."/>
            <person name="Gujja S."/>
            <person name="Hansen M."/>
            <person name="Heiman D."/>
            <person name="Howarth C."/>
            <person name="Larimer J."/>
            <person name="Lui A."/>
            <person name="MacDonald P.J.P."/>
            <person name="McCowen C."/>
            <person name="Montmayeur A."/>
            <person name="Murphy C."/>
            <person name="Neiman D."/>
            <person name="Pearson M."/>
            <person name="Priest M."/>
            <person name="Roberts A."/>
            <person name="Saif S."/>
            <person name="Shea T."/>
            <person name="Sisk P."/>
            <person name="Stolte C."/>
            <person name="Sykes S."/>
            <person name="Wortman J."/>
            <person name="Nusbaum C."/>
            <person name="Birren B."/>
        </authorList>
    </citation>
    <scope>NUCLEOTIDE SEQUENCE</scope>
    <source>
        <strain evidence="1">IMI 349063</strain>
    </source>
</reference>
<dbReference type="AlphaFoldDB" id="H1VYE4"/>
<dbReference type="VEuPathDB" id="FungiDB:CH63R_13492"/>
<protein>
    <submittedName>
        <fullName evidence="1">Uncharacterized protein</fullName>
    </submittedName>
</protein>
<dbReference type="KEGG" id="chig:CH63R_13492"/>
<dbReference type="HOGENOM" id="CLU_168418_0_0_1"/>
<dbReference type="GeneID" id="28872573"/>
<evidence type="ECO:0000313" key="4">
    <source>
        <dbReference type="Proteomes" id="UP000092177"/>
    </source>
</evidence>
<reference evidence="2" key="3">
    <citation type="submission" date="2016-02" db="EMBL/GenBank/DDBJ databases">
        <title>Resequencing and annotation of the Colletotrichum higginsianum genome.</title>
        <authorList>
            <person name="O'Connell R."/>
            <person name="Zambounis A."/>
            <person name="Thon M."/>
            <person name="Dallery J.-F."/>
        </authorList>
    </citation>
    <scope>NUCLEOTIDE SEQUENCE [LARGE SCALE GENOMIC DNA]</scope>
    <source>
        <strain evidence="2">IMI 349063</strain>
    </source>
</reference>
<proteinExistence type="predicted"/>
<dbReference type="Proteomes" id="UP000007174">
    <property type="component" value="Unassembled WGS sequence"/>
</dbReference>
<accession>H1VYE4</accession>
<sequence length="105" mass="11418">MPPPRQSISSSLLIYGGNPQFELNSHCFQLGLLRSYRYTICSHKMACTTSCIVWPAERDSGFKQTMVLSQVCSRVNAASQARAPDAVAGPGLCLRRRPADSGDGK</sequence>
<reference evidence="3" key="2">
    <citation type="journal article" date="2012" name="Nat. Genet.">
        <title>Lifestyle transitions in plant pathogenic Colletotrichum fungi deciphered by genome and transcriptome analyses.</title>
        <authorList>
            <person name="O'Connell R.J."/>
            <person name="Thon M.R."/>
            <person name="Hacquard S."/>
            <person name="Amyotte S.G."/>
            <person name="Kleemann J."/>
            <person name="Torres M.F."/>
            <person name="Damm U."/>
            <person name="Buiate E.A."/>
            <person name="Epstein L."/>
            <person name="Alkan N."/>
            <person name="Altmueller J."/>
            <person name="Alvarado-Balderrama L."/>
            <person name="Bauser C.A."/>
            <person name="Becker C."/>
            <person name="Birren B.W."/>
            <person name="Chen Z."/>
            <person name="Choi J."/>
            <person name="Crouch J.A."/>
            <person name="Duvick J.P."/>
            <person name="Farman M.A."/>
            <person name="Gan P."/>
            <person name="Heiman D."/>
            <person name="Henrissat B."/>
            <person name="Howard R.J."/>
            <person name="Kabbage M."/>
            <person name="Koch C."/>
            <person name="Kracher B."/>
            <person name="Kubo Y."/>
            <person name="Law A.D."/>
            <person name="Lebrun M.-H."/>
            <person name="Lee Y.-H."/>
            <person name="Miyara I."/>
            <person name="Moore N."/>
            <person name="Neumann U."/>
            <person name="Nordstroem K."/>
            <person name="Panaccione D.G."/>
            <person name="Panstruga R."/>
            <person name="Place M."/>
            <person name="Proctor R.H."/>
            <person name="Prusky D."/>
            <person name="Rech G."/>
            <person name="Reinhardt R."/>
            <person name="Rollins J.A."/>
            <person name="Rounsley S."/>
            <person name="Schardl C.L."/>
            <person name="Schwartz D.C."/>
            <person name="Shenoy N."/>
            <person name="Shirasu K."/>
            <person name="Sikhakolli U.R."/>
            <person name="Stueber K."/>
            <person name="Sukno S.A."/>
            <person name="Sweigard J.A."/>
            <person name="Takano Y."/>
            <person name="Takahara H."/>
            <person name="Trail F."/>
            <person name="van der Does H.C."/>
            <person name="Voll L.M."/>
            <person name="Will I."/>
            <person name="Young S."/>
            <person name="Zeng Q."/>
            <person name="Zhang J."/>
            <person name="Zhou S."/>
            <person name="Dickman M.B."/>
            <person name="Schulze-Lefert P."/>
            <person name="Ver Loren van Themaat E."/>
            <person name="Ma L.-J."/>
            <person name="Vaillancourt L.J."/>
        </authorList>
    </citation>
    <scope>NUCLEOTIDE SEQUENCE [LARGE SCALE GENOMIC DNA]</scope>
    <source>
        <strain evidence="3">IMI 349063</strain>
    </source>
</reference>
<evidence type="ECO:0000313" key="3">
    <source>
        <dbReference type="Proteomes" id="UP000007174"/>
    </source>
</evidence>
<evidence type="ECO:0000313" key="2">
    <source>
        <dbReference type="EMBL" id="OBR02266.1"/>
    </source>
</evidence>
<dbReference type="EMBL" id="CACQ02007571">
    <property type="protein sequence ID" value="CCF45256.1"/>
    <property type="molecule type" value="Genomic_DNA"/>
</dbReference>
<evidence type="ECO:0000313" key="1">
    <source>
        <dbReference type="EMBL" id="CCF45256.1"/>
    </source>
</evidence>
<dbReference type="EMBL" id="LTAN01000010">
    <property type="protein sequence ID" value="OBR02266.1"/>
    <property type="molecule type" value="Genomic_DNA"/>
</dbReference>
<name>H1VYE4_COLHI</name>
<dbReference type="Proteomes" id="UP000092177">
    <property type="component" value="Chromosome 10"/>
</dbReference>
<reference evidence="4" key="4">
    <citation type="journal article" date="2017" name="BMC Genomics">
        <title>Gapless genome assembly of Colletotrichum higginsianum reveals chromosome structure and association of transposable elements with secondary metabolite gene clusters.</title>
        <authorList>
            <person name="Dallery J.-F."/>
            <person name="Lapalu N."/>
            <person name="Zampounis A."/>
            <person name="Pigne S."/>
            <person name="Luyten I."/>
            <person name="Amselem J."/>
            <person name="Wittenberg A.H.J."/>
            <person name="Zhou S."/>
            <person name="de Queiroz M.V."/>
            <person name="Robin G.P."/>
            <person name="Auger A."/>
            <person name="Hainaut M."/>
            <person name="Henrissat B."/>
            <person name="Kim K.-T."/>
            <person name="Lee Y.-H."/>
            <person name="Lespinet O."/>
            <person name="Schwartz D.C."/>
            <person name="Thon M.R."/>
            <person name="O'Connell R.J."/>
        </authorList>
    </citation>
    <scope>NUCLEOTIDE SEQUENCE [LARGE SCALE GENOMIC DNA]</scope>
    <source>
        <strain evidence="4">IMI 349063</strain>
    </source>
</reference>
<dbReference type="RefSeq" id="XP_018150784.1">
    <property type="nucleotide sequence ID" value="XM_018308466.1"/>
</dbReference>
<gene>
    <name evidence="1" type="ORF">CH063_14394</name>
    <name evidence="2" type="ORF">CH63R_13492</name>
</gene>
<organism evidence="1 3">
    <name type="scientific">Colletotrichum higginsianum (strain IMI 349063)</name>
    <name type="common">Crucifer anthracnose fungus</name>
    <dbReference type="NCBI Taxonomy" id="759273"/>
    <lineage>
        <taxon>Eukaryota</taxon>
        <taxon>Fungi</taxon>
        <taxon>Dikarya</taxon>
        <taxon>Ascomycota</taxon>
        <taxon>Pezizomycotina</taxon>
        <taxon>Sordariomycetes</taxon>
        <taxon>Hypocreomycetidae</taxon>
        <taxon>Glomerellales</taxon>
        <taxon>Glomerellaceae</taxon>
        <taxon>Colletotrichum</taxon>
        <taxon>Colletotrichum destructivum species complex</taxon>
    </lineage>
</organism>
<keyword evidence="4" id="KW-1185">Reference proteome</keyword>